<comment type="catalytic activity">
    <reaction evidence="7 8">
        <text>5-phospho-beta-D-ribosylamine + L-glutamate + diphosphate = 5-phospho-alpha-D-ribose 1-diphosphate + L-glutamine + H2O</text>
        <dbReference type="Rhea" id="RHEA:14905"/>
        <dbReference type="ChEBI" id="CHEBI:15377"/>
        <dbReference type="ChEBI" id="CHEBI:29985"/>
        <dbReference type="ChEBI" id="CHEBI:33019"/>
        <dbReference type="ChEBI" id="CHEBI:58017"/>
        <dbReference type="ChEBI" id="CHEBI:58359"/>
        <dbReference type="ChEBI" id="CHEBI:58681"/>
        <dbReference type="EC" id="2.4.2.14"/>
    </reaction>
</comment>
<dbReference type="PIRSF" id="PIRSF000485">
    <property type="entry name" value="Amd_phspho_trans"/>
    <property type="match status" value="1"/>
</dbReference>
<keyword evidence="4 7" id="KW-0808">Transferase</keyword>
<feature type="binding site" evidence="7 10">
    <location>
        <position position="365"/>
    </location>
    <ligand>
        <name>Mg(2+)</name>
        <dbReference type="ChEBI" id="CHEBI:18420"/>
    </ligand>
</feature>
<dbReference type="NCBIfam" id="TIGR01134">
    <property type="entry name" value="purF"/>
    <property type="match status" value="1"/>
</dbReference>
<keyword evidence="7" id="KW-0004">4Fe-4S</keyword>
<dbReference type="Pfam" id="PF13537">
    <property type="entry name" value="GATase_7"/>
    <property type="match status" value="1"/>
</dbReference>
<evidence type="ECO:0000256" key="2">
    <source>
        <dbReference type="ARBA" id="ARBA00010138"/>
    </source>
</evidence>
<accession>A0A369Q6S4</accession>
<keyword evidence="14" id="KW-1185">Reference proteome</keyword>
<feature type="binding site" evidence="7 11">
    <location>
        <position position="255"/>
    </location>
    <ligand>
        <name>[4Fe-4S] cluster</name>
        <dbReference type="ChEBI" id="CHEBI:49883"/>
    </ligand>
</feature>
<dbReference type="GO" id="GO:0009113">
    <property type="term" value="P:purine nucleobase biosynthetic process"/>
    <property type="evidence" value="ECO:0007669"/>
    <property type="project" value="UniProtKB-UniRule"/>
</dbReference>
<keyword evidence="6 7" id="KW-0315">Glutamine amidotransferase</keyword>
<dbReference type="EC" id="2.4.2.14" evidence="7"/>
<protein>
    <recommendedName>
        <fullName evidence="7">Amidophosphoribosyltransferase</fullName>
        <shortName evidence="7">ATase</shortName>
        <ecNumber evidence="7">2.4.2.14</ecNumber>
    </recommendedName>
    <alternativeName>
        <fullName evidence="7">Glutamine phosphoribosylpyrophosphate amidotransferase</fullName>
        <shortName evidence="7">GPATase</shortName>
    </alternativeName>
</protein>
<evidence type="ECO:0000256" key="1">
    <source>
        <dbReference type="ARBA" id="ARBA00005209"/>
    </source>
</evidence>
<dbReference type="SUPFAM" id="SSF56235">
    <property type="entry name" value="N-terminal nucleophile aminohydrolases (Ntn hydrolases)"/>
    <property type="match status" value="1"/>
</dbReference>
<dbReference type="CDD" id="cd00715">
    <property type="entry name" value="GPATase_N"/>
    <property type="match status" value="1"/>
</dbReference>
<dbReference type="Pfam" id="PF00156">
    <property type="entry name" value="Pribosyltran"/>
    <property type="match status" value="1"/>
</dbReference>
<keyword evidence="7 11" id="KW-0411">Iron-sulfur</keyword>
<evidence type="ECO:0000259" key="12">
    <source>
        <dbReference type="PROSITE" id="PS51278"/>
    </source>
</evidence>
<comment type="cofactor">
    <cofactor evidence="7 10">
        <name>Mg(2+)</name>
        <dbReference type="ChEBI" id="CHEBI:18420"/>
    </cofactor>
    <text evidence="7 10">Binds 1 Mg(2+) ion per subunit.</text>
</comment>
<dbReference type="PROSITE" id="PS51278">
    <property type="entry name" value="GATASE_TYPE_2"/>
    <property type="match status" value="1"/>
</dbReference>
<comment type="cofactor">
    <cofactor evidence="7 11">
        <name>[4Fe-4S] cluster</name>
        <dbReference type="ChEBI" id="CHEBI:49883"/>
    </cofactor>
    <text evidence="7 11">Binds 1 [4Fe-4S] cluster per subunit.</text>
</comment>
<name>A0A369Q6S4_9SPHN</name>
<dbReference type="InterPro" id="IPR000836">
    <property type="entry name" value="PRTase_dom"/>
</dbReference>
<evidence type="ECO:0000256" key="3">
    <source>
        <dbReference type="ARBA" id="ARBA00022676"/>
    </source>
</evidence>
<feature type="binding site" evidence="7 11">
    <location>
        <position position="401"/>
    </location>
    <ligand>
        <name>[4Fe-4S] cluster</name>
        <dbReference type="ChEBI" id="CHEBI:49883"/>
    </ligand>
</feature>
<comment type="similarity">
    <text evidence="2 7 8">In the C-terminal section; belongs to the purine/pyrimidine phosphoribosyltransferase family.</text>
</comment>
<evidence type="ECO:0000256" key="11">
    <source>
        <dbReference type="PIRSR" id="PIRSR000485-3"/>
    </source>
</evidence>
<evidence type="ECO:0000256" key="6">
    <source>
        <dbReference type="ARBA" id="ARBA00022962"/>
    </source>
</evidence>
<sequence length="499" mass="53388">MNFTNPFCDADGDKLREECGVFGAIGAADASAVTALGLHALQHRGQEAAGICSFDGTEFFQRRGNGHVAENFSSQDAIAELPGTMAAGHVRYSTTGGAGLRNVQPLYADLASGGFSVAHNGNISNAATLRQALVEKGAIFQSTSDTEVIIHLVATSRYPTMIDRLIDALRMIEGAYSLVVMTPEGMIACRDPLGIRPLVMGRLGDATLFASESVAFDISGAEFLRQVEPGEIVRVDHDGNVESLRPFGTHRARPCIFEHVYFSRPDSIFDGRSVYAARKAIGAQLAIENPCDADLVVPVPDSGVPAAIGYAQQSGLPFELGIIRSHYVGRTFIQPSDGARNSGVKRKHNANRGLVEGKRIVLIDDSIVRGTTSLKIVEMMREAGASEVHFRVASPPTAHSCYYGVDTPERSKLLAARMDVEPMREFIQADSLAFVSIAGLYRAVGGIPRNDDAPQFCDACFTGDYPTRLTDLQGAQADDAQLSFGNGTARKNTVASTVS</sequence>
<dbReference type="InterPro" id="IPR029055">
    <property type="entry name" value="Ntn_hydrolases_N"/>
</dbReference>
<feature type="domain" description="Glutamine amidotransferase type-2" evidence="12">
    <location>
        <begin position="19"/>
        <end position="238"/>
    </location>
</feature>
<dbReference type="GO" id="GO:0051539">
    <property type="term" value="F:4 iron, 4 sulfur cluster binding"/>
    <property type="evidence" value="ECO:0007669"/>
    <property type="project" value="UniProtKB-KW"/>
</dbReference>
<dbReference type="UniPathway" id="UPA00074">
    <property type="reaction ID" value="UER00124"/>
</dbReference>
<dbReference type="PANTHER" id="PTHR11907">
    <property type="entry name" value="AMIDOPHOSPHORIBOSYLTRANSFERASE"/>
    <property type="match status" value="1"/>
</dbReference>
<reference evidence="13 14" key="1">
    <citation type="submission" date="2018-04" db="EMBL/GenBank/DDBJ databases">
        <title>Altererythrobacter sp. HME9302 genome sequencing and assembly.</title>
        <authorList>
            <person name="Kang H."/>
            <person name="Kim H."/>
            <person name="Joh K."/>
        </authorList>
    </citation>
    <scope>NUCLEOTIDE SEQUENCE [LARGE SCALE GENOMIC DNA]</scope>
    <source>
        <strain evidence="13 14">HME9302</strain>
    </source>
</reference>
<evidence type="ECO:0000256" key="4">
    <source>
        <dbReference type="ARBA" id="ARBA00022679"/>
    </source>
</evidence>
<keyword evidence="7 10" id="KW-0479">Metal-binding</keyword>
<dbReference type="InterPro" id="IPR005854">
    <property type="entry name" value="PurF"/>
</dbReference>
<dbReference type="GO" id="GO:0006189">
    <property type="term" value="P:'de novo' IMP biosynthetic process"/>
    <property type="evidence" value="ECO:0007669"/>
    <property type="project" value="UniProtKB-UniRule"/>
</dbReference>
<evidence type="ECO:0000256" key="7">
    <source>
        <dbReference type="HAMAP-Rule" id="MF_01931"/>
    </source>
</evidence>
<dbReference type="InterPro" id="IPR017932">
    <property type="entry name" value="GATase_2_dom"/>
</dbReference>
<organism evidence="13 14">
    <name type="scientific">Alteripontixanthobacter maritimus</name>
    <dbReference type="NCBI Taxonomy" id="2161824"/>
    <lineage>
        <taxon>Bacteria</taxon>
        <taxon>Pseudomonadati</taxon>
        <taxon>Pseudomonadota</taxon>
        <taxon>Alphaproteobacteria</taxon>
        <taxon>Sphingomonadales</taxon>
        <taxon>Erythrobacteraceae</taxon>
        <taxon>Alteripontixanthobacter</taxon>
    </lineage>
</organism>
<dbReference type="HAMAP" id="MF_01931">
    <property type="entry name" value="PurF"/>
    <property type="match status" value="1"/>
</dbReference>
<dbReference type="Gene3D" id="3.40.50.2020">
    <property type="match status" value="1"/>
</dbReference>
<feature type="binding site" evidence="7 10">
    <location>
        <position position="302"/>
    </location>
    <ligand>
        <name>Mg(2+)</name>
        <dbReference type="ChEBI" id="CHEBI:18420"/>
    </ligand>
</feature>
<keyword evidence="5 7" id="KW-0658">Purine biosynthesis</keyword>
<dbReference type="SUPFAM" id="SSF53271">
    <property type="entry name" value="PRTase-like"/>
    <property type="match status" value="1"/>
</dbReference>
<dbReference type="Gene3D" id="3.60.20.10">
    <property type="entry name" value="Glutamine Phosphoribosylpyrophosphate, subunit 1, domain 1"/>
    <property type="match status" value="1"/>
</dbReference>
<keyword evidence="3 7" id="KW-0328">Glycosyltransferase</keyword>
<dbReference type="RefSeq" id="WP_115366338.1">
    <property type="nucleotide sequence ID" value="NZ_QBKA01000002.1"/>
</dbReference>
<proteinExistence type="inferred from homology"/>
<evidence type="ECO:0000256" key="9">
    <source>
        <dbReference type="PIRSR" id="PIRSR000485-1"/>
    </source>
</evidence>
<comment type="function">
    <text evidence="7">Catalyzes the formation of phosphoribosylamine from phosphoribosylpyrophosphate (PRPP) and glutamine.</text>
</comment>
<dbReference type="Proteomes" id="UP000253727">
    <property type="component" value="Unassembled WGS sequence"/>
</dbReference>
<dbReference type="AlphaFoldDB" id="A0A369Q6S4"/>
<dbReference type="GO" id="GO:0000287">
    <property type="term" value="F:magnesium ion binding"/>
    <property type="evidence" value="ECO:0007669"/>
    <property type="project" value="UniProtKB-UniRule"/>
</dbReference>
<dbReference type="EMBL" id="QBKA01000002">
    <property type="protein sequence ID" value="RDC60110.1"/>
    <property type="molecule type" value="Genomic_DNA"/>
</dbReference>
<gene>
    <name evidence="7 13" type="primary">purF</name>
    <name evidence="13" type="ORF">HME9302_01309</name>
</gene>
<evidence type="ECO:0000256" key="8">
    <source>
        <dbReference type="PIRNR" id="PIRNR000485"/>
    </source>
</evidence>
<evidence type="ECO:0000313" key="14">
    <source>
        <dbReference type="Proteomes" id="UP000253727"/>
    </source>
</evidence>
<feature type="binding site" evidence="7 11">
    <location>
        <position position="460"/>
    </location>
    <ligand>
        <name>[4Fe-4S] cluster</name>
        <dbReference type="ChEBI" id="CHEBI:49883"/>
    </ligand>
</feature>
<dbReference type="InterPro" id="IPR035584">
    <property type="entry name" value="PurF_N"/>
</dbReference>
<comment type="caution">
    <text evidence="13">The sequence shown here is derived from an EMBL/GenBank/DDBJ whole genome shotgun (WGS) entry which is preliminary data.</text>
</comment>
<dbReference type="OrthoDB" id="9801213at2"/>
<evidence type="ECO:0000256" key="5">
    <source>
        <dbReference type="ARBA" id="ARBA00022755"/>
    </source>
</evidence>
<feature type="binding site" evidence="7 11">
    <location>
        <position position="457"/>
    </location>
    <ligand>
        <name>[4Fe-4S] cluster</name>
        <dbReference type="ChEBI" id="CHEBI:49883"/>
    </ligand>
</feature>
<feature type="binding site" evidence="7 10">
    <location>
        <position position="364"/>
    </location>
    <ligand>
        <name>Mg(2+)</name>
        <dbReference type="ChEBI" id="CHEBI:18420"/>
    </ligand>
</feature>
<evidence type="ECO:0000256" key="10">
    <source>
        <dbReference type="PIRSR" id="PIRSR000485-2"/>
    </source>
</evidence>
<feature type="active site" description="Nucleophile" evidence="7 9">
    <location>
        <position position="19"/>
    </location>
</feature>
<evidence type="ECO:0000313" key="13">
    <source>
        <dbReference type="EMBL" id="RDC60110.1"/>
    </source>
</evidence>
<dbReference type="CDD" id="cd06223">
    <property type="entry name" value="PRTases_typeI"/>
    <property type="match status" value="1"/>
</dbReference>
<keyword evidence="7 10" id="KW-0460">Magnesium</keyword>
<dbReference type="GO" id="GO:0004044">
    <property type="term" value="F:amidophosphoribosyltransferase activity"/>
    <property type="evidence" value="ECO:0007669"/>
    <property type="project" value="UniProtKB-UniRule"/>
</dbReference>
<dbReference type="InterPro" id="IPR029057">
    <property type="entry name" value="PRTase-like"/>
</dbReference>
<keyword evidence="7 11" id="KW-0408">Iron</keyword>
<comment type="pathway">
    <text evidence="1 7 8">Purine metabolism; IMP biosynthesis via de novo pathway; N(1)-(5-phospho-D-ribosyl)glycinamide from 5-phospho-alpha-D-ribose 1-diphosphate: step 1/2.</text>
</comment>